<keyword evidence="3" id="KW-1185">Reference proteome</keyword>
<organism evidence="2 3">
    <name type="scientific">Lacibacter cauensis</name>
    <dbReference type="NCBI Taxonomy" id="510947"/>
    <lineage>
        <taxon>Bacteria</taxon>
        <taxon>Pseudomonadati</taxon>
        <taxon>Bacteroidota</taxon>
        <taxon>Chitinophagia</taxon>
        <taxon>Chitinophagales</taxon>
        <taxon>Chitinophagaceae</taxon>
        <taxon>Lacibacter</taxon>
    </lineage>
</organism>
<evidence type="ECO:0000313" key="2">
    <source>
        <dbReference type="EMBL" id="TWI81406.1"/>
    </source>
</evidence>
<name>A0A562SKW8_9BACT</name>
<dbReference type="SUPFAM" id="SSF53448">
    <property type="entry name" value="Nucleotide-diphospho-sugar transferases"/>
    <property type="match status" value="1"/>
</dbReference>
<dbReference type="InterPro" id="IPR029044">
    <property type="entry name" value="Nucleotide-diphossugar_trans"/>
</dbReference>
<evidence type="ECO:0000259" key="1">
    <source>
        <dbReference type="PROSITE" id="PS50835"/>
    </source>
</evidence>
<proteinExistence type="predicted"/>
<protein>
    <recommendedName>
        <fullName evidence="1">Ig-like domain-containing protein</fullName>
    </recommendedName>
</protein>
<dbReference type="InterPro" id="IPR007110">
    <property type="entry name" value="Ig-like_dom"/>
</dbReference>
<reference evidence="2 3" key="1">
    <citation type="journal article" date="2015" name="Stand. Genomic Sci.">
        <title>Genomic Encyclopedia of Bacterial and Archaeal Type Strains, Phase III: the genomes of soil and plant-associated and newly described type strains.</title>
        <authorList>
            <person name="Whitman W.B."/>
            <person name="Woyke T."/>
            <person name="Klenk H.P."/>
            <person name="Zhou Y."/>
            <person name="Lilburn T.G."/>
            <person name="Beck B.J."/>
            <person name="De Vos P."/>
            <person name="Vandamme P."/>
            <person name="Eisen J.A."/>
            <person name="Garrity G."/>
            <person name="Hugenholtz P."/>
            <person name="Kyrpides N.C."/>
        </authorList>
    </citation>
    <scope>NUCLEOTIDE SEQUENCE [LARGE SCALE GENOMIC DNA]</scope>
    <source>
        <strain evidence="2 3">CGMCC 1.7271</strain>
    </source>
</reference>
<dbReference type="PROSITE" id="PS50835">
    <property type="entry name" value="IG_LIKE"/>
    <property type="match status" value="1"/>
</dbReference>
<dbReference type="EMBL" id="VLLE01000004">
    <property type="protein sequence ID" value="TWI81406.1"/>
    <property type="molecule type" value="Genomic_DNA"/>
</dbReference>
<dbReference type="AlphaFoldDB" id="A0A562SKW8"/>
<comment type="caution">
    <text evidence="2">The sequence shown here is derived from an EMBL/GenBank/DDBJ whole genome shotgun (WGS) entry which is preliminary data.</text>
</comment>
<sequence>MNTSAVLLIIFNRPLTTQKVFEAIRRAQPTRLYIAADAARPGNSTDEVKCRATRAVTETIDWPCDVKRLYQEQNLGCSLGPRTAFSWFFSQEPEGIILEDDCVPHPDFFSFAQAMLERYRNDQRILSINGSNLGYQLSNGNSYTCSRFMNMWGWATWADRAQSIDYSLSEWKQVKQPLWFLYQHMRQALFDTDINWYKYWQHKFDLTVTKETITWWDWQWIYHQLTQRKLSIVPTVNLVSNIGFDADATHTHEAENPAANIPTAAMSMPLQHPAQMKPDYVYEEQYVKWVWCYHKRLPAIFYIKQFISRYLFFKKHQA</sequence>
<evidence type="ECO:0000313" key="3">
    <source>
        <dbReference type="Proteomes" id="UP000316167"/>
    </source>
</evidence>
<gene>
    <name evidence="2" type="ORF">IQ13_2424</name>
</gene>
<dbReference type="Gene3D" id="3.90.550.10">
    <property type="entry name" value="Spore Coat Polysaccharide Biosynthesis Protein SpsA, Chain A"/>
    <property type="match status" value="1"/>
</dbReference>
<feature type="domain" description="Ig-like" evidence="1">
    <location>
        <begin position="29"/>
        <end position="145"/>
    </location>
</feature>
<accession>A0A562SKW8</accession>
<dbReference type="Proteomes" id="UP000316167">
    <property type="component" value="Unassembled WGS sequence"/>
</dbReference>